<keyword evidence="8" id="KW-0157">Chromophore</keyword>
<feature type="transmembrane region" description="Helical" evidence="11">
    <location>
        <begin position="189"/>
        <end position="207"/>
    </location>
</feature>
<dbReference type="GO" id="GO:0005216">
    <property type="term" value="F:monoatomic ion channel activity"/>
    <property type="evidence" value="ECO:0007669"/>
    <property type="project" value="InterPro"/>
</dbReference>
<evidence type="ECO:0000256" key="5">
    <source>
        <dbReference type="ARBA" id="ARBA00022692"/>
    </source>
</evidence>
<dbReference type="GO" id="GO:0007602">
    <property type="term" value="P:phototransduction"/>
    <property type="evidence" value="ECO:0007669"/>
    <property type="project" value="UniProtKB-KW"/>
</dbReference>
<comment type="similarity">
    <text evidence="2">Belongs to the archaeal/bacterial/fungal opsin family.</text>
</comment>
<dbReference type="Gene3D" id="1.20.1070.10">
    <property type="entry name" value="Rhodopsin 7-helix transmembrane proteins"/>
    <property type="match status" value="1"/>
</dbReference>
<keyword evidence="7 11" id="KW-1133">Transmembrane helix</keyword>
<evidence type="ECO:0000256" key="10">
    <source>
        <dbReference type="ARBA" id="ARBA00023170"/>
    </source>
</evidence>
<dbReference type="InterPro" id="IPR001425">
    <property type="entry name" value="Arc/bac/fun_rhodopsins"/>
</dbReference>
<keyword evidence="9 11" id="KW-0472">Membrane</keyword>
<dbReference type="InterPro" id="IPR018229">
    <property type="entry name" value="Rhodopsin_retinal_BS"/>
</dbReference>
<evidence type="ECO:0000256" key="7">
    <source>
        <dbReference type="ARBA" id="ARBA00022989"/>
    </source>
</evidence>
<dbReference type="PROSITE" id="PS00950">
    <property type="entry name" value="BACTERIAL_OPSIN_1"/>
    <property type="match status" value="1"/>
</dbReference>
<evidence type="ECO:0000313" key="12">
    <source>
        <dbReference type="EMBL" id="QHU11453.1"/>
    </source>
</evidence>
<dbReference type="EMBL" id="MN740785">
    <property type="protein sequence ID" value="QHU11453.1"/>
    <property type="molecule type" value="Genomic_DNA"/>
</dbReference>
<feature type="transmembrane region" description="Helical" evidence="11">
    <location>
        <begin position="108"/>
        <end position="126"/>
    </location>
</feature>
<evidence type="ECO:0000256" key="6">
    <source>
        <dbReference type="ARBA" id="ARBA00022925"/>
    </source>
</evidence>
<keyword evidence="5 11" id="KW-0812">Transmembrane</keyword>
<keyword evidence="4" id="KW-0716">Sensory transduction</keyword>
<organism evidence="12">
    <name type="scientific">viral metagenome</name>
    <dbReference type="NCBI Taxonomy" id="1070528"/>
    <lineage>
        <taxon>unclassified sequences</taxon>
        <taxon>metagenomes</taxon>
        <taxon>organismal metagenomes</taxon>
    </lineage>
</organism>
<feature type="transmembrane region" description="Helical" evidence="11">
    <location>
        <begin position="70"/>
        <end position="88"/>
    </location>
</feature>
<evidence type="ECO:0000256" key="2">
    <source>
        <dbReference type="ARBA" id="ARBA00008130"/>
    </source>
</evidence>
<keyword evidence="10" id="KW-0675">Receptor</keyword>
<dbReference type="SMART" id="SM01021">
    <property type="entry name" value="Bac_rhodopsin"/>
    <property type="match status" value="1"/>
</dbReference>
<comment type="subcellular location">
    <subcellularLocation>
        <location evidence="1">Membrane</location>
        <topology evidence="1">Multi-pass membrane protein</topology>
    </subcellularLocation>
</comment>
<evidence type="ECO:0000256" key="4">
    <source>
        <dbReference type="ARBA" id="ARBA00022606"/>
    </source>
</evidence>
<feature type="transmembrane region" description="Helical" evidence="11">
    <location>
        <begin position="133"/>
        <end position="155"/>
    </location>
</feature>
<evidence type="ECO:0000256" key="8">
    <source>
        <dbReference type="ARBA" id="ARBA00022991"/>
    </source>
</evidence>
<evidence type="ECO:0000256" key="3">
    <source>
        <dbReference type="ARBA" id="ARBA00022543"/>
    </source>
</evidence>
<keyword evidence="3" id="KW-0600">Photoreceptor protein</keyword>
<dbReference type="SUPFAM" id="SSF81321">
    <property type="entry name" value="Family A G protein-coupled receptor-like"/>
    <property type="match status" value="1"/>
</dbReference>
<feature type="transmembrane region" description="Helical" evidence="11">
    <location>
        <begin position="46"/>
        <end position="63"/>
    </location>
</feature>
<protein>
    <submittedName>
        <fullName evidence="12">Uncharacterized protein</fullName>
    </submittedName>
</protein>
<dbReference type="Pfam" id="PF01036">
    <property type="entry name" value="Bac_rhodopsin"/>
    <property type="match status" value="1"/>
</dbReference>
<name>A0A6C0K1K3_9ZZZZ</name>
<keyword evidence="6" id="KW-0681">Retinal protein</keyword>
<sequence>MKSNYLKWYMAICKEKKNKKRKHYFFVKNKKIRMVMFNNIIPHNNYWQMAACVVFFIFIFYFIGVQKYTIAAICAIAFANYVAINLRVGVIQDKINETTVENDYVARYVDWSITTPLLVLTILLRSKISNTSIFIFLLSLDVLMIYTGYLAAITQNVNRRYFLFAVSSFFYLLLFIMLFALCGSTQPGLCIFLFFAWLVYPFLWILHRTPVNKPYLNNYNYDAAISMLDVFSKVGYGLLLPL</sequence>
<reference evidence="12" key="1">
    <citation type="journal article" date="2020" name="Nature">
        <title>Giant virus diversity and host interactions through global metagenomics.</title>
        <authorList>
            <person name="Schulz F."/>
            <person name="Roux S."/>
            <person name="Paez-Espino D."/>
            <person name="Jungbluth S."/>
            <person name="Walsh D.A."/>
            <person name="Denef V.J."/>
            <person name="McMahon K.D."/>
            <person name="Konstantinidis K.T."/>
            <person name="Eloe-Fadrosh E.A."/>
            <person name="Kyrpides N.C."/>
            <person name="Woyke T."/>
        </authorList>
    </citation>
    <scope>NUCLEOTIDE SEQUENCE</scope>
    <source>
        <strain evidence="12">GVMAG-S-1101169-75</strain>
    </source>
</reference>
<evidence type="ECO:0000256" key="11">
    <source>
        <dbReference type="SAM" id="Phobius"/>
    </source>
</evidence>
<evidence type="ECO:0000256" key="1">
    <source>
        <dbReference type="ARBA" id="ARBA00004141"/>
    </source>
</evidence>
<dbReference type="AlphaFoldDB" id="A0A6C0K1K3"/>
<dbReference type="GO" id="GO:0016020">
    <property type="term" value="C:membrane"/>
    <property type="evidence" value="ECO:0007669"/>
    <property type="project" value="UniProtKB-SubCell"/>
</dbReference>
<dbReference type="PRINTS" id="PR00251">
    <property type="entry name" value="BACTRLOPSIN"/>
</dbReference>
<dbReference type="GO" id="GO:0009881">
    <property type="term" value="F:photoreceptor activity"/>
    <property type="evidence" value="ECO:0007669"/>
    <property type="project" value="UniProtKB-KW"/>
</dbReference>
<evidence type="ECO:0000256" key="9">
    <source>
        <dbReference type="ARBA" id="ARBA00023136"/>
    </source>
</evidence>
<feature type="transmembrane region" description="Helical" evidence="11">
    <location>
        <begin position="161"/>
        <end position="182"/>
    </location>
</feature>
<proteinExistence type="inferred from homology"/>
<accession>A0A6C0K1K3</accession>